<dbReference type="AlphaFoldDB" id="A0A101JG64"/>
<organism evidence="2 3">
    <name type="scientific">Actinoplanes awajinensis subsp. mycoplanecinus</name>
    <dbReference type="NCBI Taxonomy" id="135947"/>
    <lineage>
        <taxon>Bacteria</taxon>
        <taxon>Bacillati</taxon>
        <taxon>Actinomycetota</taxon>
        <taxon>Actinomycetes</taxon>
        <taxon>Micromonosporales</taxon>
        <taxon>Micromonosporaceae</taxon>
        <taxon>Actinoplanes</taxon>
    </lineage>
</organism>
<dbReference type="OrthoDB" id="3400183at2"/>
<evidence type="ECO:0000313" key="2">
    <source>
        <dbReference type="EMBL" id="KUL26198.1"/>
    </source>
</evidence>
<keyword evidence="3" id="KW-1185">Reference proteome</keyword>
<dbReference type="EMBL" id="LLZH01000308">
    <property type="protein sequence ID" value="KUL26198.1"/>
    <property type="molecule type" value="Genomic_DNA"/>
</dbReference>
<protein>
    <submittedName>
        <fullName evidence="2">Regulator</fullName>
    </submittedName>
</protein>
<comment type="caution">
    <text evidence="2">The sequence shown here is derived from an EMBL/GenBank/DDBJ whole genome shotgun (WGS) entry which is preliminary data.</text>
</comment>
<proteinExistence type="predicted"/>
<evidence type="ECO:0000256" key="1">
    <source>
        <dbReference type="SAM" id="MobiDB-lite"/>
    </source>
</evidence>
<evidence type="ECO:0000313" key="3">
    <source>
        <dbReference type="Proteomes" id="UP000053244"/>
    </source>
</evidence>
<gene>
    <name evidence="2" type="ORF">ADL15_39005</name>
</gene>
<dbReference type="Proteomes" id="UP000053244">
    <property type="component" value="Unassembled WGS sequence"/>
</dbReference>
<name>A0A101JG64_9ACTN</name>
<accession>A0A101JG64</accession>
<reference evidence="2 3" key="1">
    <citation type="submission" date="2015-10" db="EMBL/GenBank/DDBJ databases">
        <authorList>
            <person name="Gilbert D.G."/>
        </authorList>
    </citation>
    <scope>NUCLEOTIDE SEQUENCE [LARGE SCALE GENOMIC DNA]</scope>
    <source>
        <strain evidence="2 3">NRRL B-16712</strain>
    </source>
</reference>
<sequence>MGAGEIARRLGLSRQRIQQLAERDDWPAPYDELAMGRVWLIADIEDWIRRQRVEQQPAPDTTAATGDDQPDG</sequence>
<feature type="region of interest" description="Disordered" evidence="1">
    <location>
        <begin position="51"/>
        <end position="72"/>
    </location>
</feature>